<sequence>MEVRFLSMLVGGLLGSGLGSASPADPMAQKETHPTINEHLMHDPITGTLTRKEGTLVRKEGEYYYIMDNDGMIQRIHVDKRTKLDKVVTGDLVKAYVTDQGLTTTLQRDN</sequence>
<keyword evidence="2" id="KW-1185">Reference proteome</keyword>
<dbReference type="AlphaFoldDB" id="A0A0S4LQE4"/>
<dbReference type="RefSeq" id="WP_090899058.1">
    <property type="nucleotide sequence ID" value="NZ_CZPZ01000023.1"/>
</dbReference>
<evidence type="ECO:0000313" key="2">
    <source>
        <dbReference type="Proteomes" id="UP000198736"/>
    </source>
</evidence>
<protein>
    <submittedName>
        <fullName evidence="1">Uncharacterized protein</fullName>
    </submittedName>
</protein>
<dbReference type="Proteomes" id="UP000198736">
    <property type="component" value="Unassembled WGS sequence"/>
</dbReference>
<organism evidence="1 2">
    <name type="scientific">Candidatus Nitrospira nitrificans</name>
    <dbReference type="NCBI Taxonomy" id="1742973"/>
    <lineage>
        <taxon>Bacteria</taxon>
        <taxon>Pseudomonadati</taxon>
        <taxon>Nitrospirota</taxon>
        <taxon>Nitrospiria</taxon>
        <taxon>Nitrospirales</taxon>
        <taxon>Nitrospiraceae</taxon>
        <taxon>Nitrospira</taxon>
    </lineage>
</organism>
<evidence type="ECO:0000313" key="1">
    <source>
        <dbReference type="EMBL" id="CUS37314.1"/>
    </source>
</evidence>
<accession>A0A0S4LQE4</accession>
<proteinExistence type="predicted"/>
<dbReference type="EMBL" id="CZPZ01000023">
    <property type="protein sequence ID" value="CUS37314.1"/>
    <property type="molecule type" value="Genomic_DNA"/>
</dbReference>
<gene>
    <name evidence="1" type="ORF">COMA2_30203</name>
</gene>
<name>A0A0S4LQE4_9BACT</name>
<dbReference type="OrthoDB" id="9808970at2"/>
<reference evidence="2" key="1">
    <citation type="submission" date="2015-10" db="EMBL/GenBank/DDBJ databases">
        <authorList>
            <person name="Luecker S."/>
            <person name="Luecker S."/>
        </authorList>
    </citation>
    <scope>NUCLEOTIDE SEQUENCE [LARGE SCALE GENOMIC DNA]</scope>
</reference>